<evidence type="ECO:0000313" key="2">
    <source>
        <dbReference type="Proteomes" id="UP000683417"/>
    </source>
</evidence>
<sequence>MVQSCSVRHRRRDSKVCSTRKMKGLSPLHLIFTSLLVYKISANIVESDFICEQDIVPKDRINTAIHHACSALSTSPSNTKYPAAFDASTLFLIHDAVLFSWPVLMEGESYTRGRTGRFRSLIDSSCKFYGIILTIKNRPDTRCYQPVKAVRLYDLSLSSGPRNPSIFRGYRCQNKVFESFFVDHTFRETHYLYTKWKSNNINILLDGHATVNELFKTRVYLLPSEVSYFQNLYMEKSLNPYYIVINYDFEILGMVSKNLNSWAKCDELYENEPELRQSSDSNKNSIGEFIFPVGSDYKCGLFKFTRHSINSHMQLACNLIAQQDKSPSTNLKSIFGESFILPDVGIFPVRKLILKLPESEANRMGIAEKRPIRAFVVFDKKCNFHGVFYFQQKNVIKCMKLTQ</sequence>
<organism evidence="1 2">
    <name type="scientific">Blumeria graminis f. sp. triticale</name>
    <dbReference type="NCBI Taxonomy" id="1689686"/>
    <lineage>
        <taxon>Eukaryota</taxon>
        <taxon>Fungi</taxon>
        <taxon>Dikarya</taxon>
        <taxon>Ascomycota</taxon>
        <taxon>Pezizomycotina</taxon>
        <taxon>Leotiomycetes</taxon>
        <taxon>Erysiphales</taxon>
        <taxon>Erysiphaceae</taxon>
        <taxon>Blumeria</taxon>
    </lineage>
</organism>
<protein>
    <submittedName>
        <fullName evidence="1">BgTH12-06805</fullName>
    </submittedName>
</protein>
<accession>A0A9W4D819</accession>
<gene>
    <name evidence="1" type="ORF">BGTH12_LOCUS7231</name>
</gene>
<proteinExistence type="predicted"/>
<reference evidence="1" key="1">
    <citation type="submission" date="2020-10" db="EMBL/GenBank/DDBJ databases">
        <authorList>
            <person name="Muller C M."/>
        </authorList>
    </citation>
    <scope>NUCLEOTIDE SEQUENCE</scope>
    <source>
        <strain evidence="1">THUN-12</strain>
    </source>
</reference>
<name>A0A9W4D819_BLUGR</name>
<dbReference type="Proteomes" id="UP000683417">
    <property type="component" value="Unassembled WGS sequence"/>
</dbReference>
<comment type="caution">
    <text evidence="1">The sequence shown here is derived from an EMBL/GenBank/DDBJ whole genome shotgun (WGS) entry which is preliminary data.</text>
</comment>
<dbReference type="EMBL" id="CAJHIT010000010">
    <property type="protein sequence ID" value="CAD6505873.1"/>
    <property type="molecule type" value="Genomic_DNA"/>
</dbReference>
<dbReference type="AlphaFoldDB" id="A0A9W4D819"/>
<evidence type="ECO:0000313" key="1">
    <source>
        <dbReference type="EMBL" id="CAD6505873.1"/>
    </source>
</evidence>